<dbReference type="PROSITE" id="PS00108">
    <property type="entry name" value="PROTEIN_KINASE_ST"/>
    <property type="match status" value="1"/>
</dbReference>
<accession>A0AAW0CHS9</accession>
<gene>
    <name evidence="3" type="ORF">VNI00_010930</name>
</gene>
<dbReference type="InterPro" id="IPR001245">
    <property type="entry name" value="Ser-Thr/Tyr_kinase_cat_dom"/>
</dbReference>
<dbReference type="SMART" id="SM00220">
    <property type="entry name" value="S_TKc"/>
    <property type="match status" value="1"/>
</dbReference>
<dbReference type="InterPro" id="IPR051681">
    <property type="entry name" value="Ser/Thr_Kinases-Pseudokinases"/>
</dbReference>
<comment type="caution">
    <text evidence="3">The sequence shown here is derived from an EMBL/GenBank/DDBJ whole genome shotgun (WGS) entry which is preliminary data.</text>
</comment>
<dbReference type="PRINTS" id="PR00109">
    <property type="entry name" value="TYRKINASE"/>
</dbReference>
<dbReference type="PANTHER" id="PTHR44329">
    <property type="entry name" value="SERINE/THREONINE-PROTEIN KINASE TNNI3K-RELATED"/>
    <property type="match status" value="1"/>
</dbReference>
<evidence type="ECO:0000256" key="1">
    <source>
        <dbReference type="SAM" id="MobiDB-lite"/>
    </source>
</evidence>
<evidence type="ECO:0000259" key="2">
    <source>
        <dbReference type="PROSITE" id="PS50011"/>
    </source>
</evidence>
<sequence length="273" mass="30723">MENGNLVDFLRAQPRKSVDRIRLMHDIASGLSYLHRSNIVHGDLKGANVLITRSHRACIADFGLSRVSDSLVPQVTTTADQTGGSARWSAPEIHNGQSSTKKSDIYSCGCLFYEVVTGLPPFHNITRDIAIVMAVLRGKRPSRPESIDVPDRLWALLENCWDAEPTARPTVDGILKRLPGGVIPAEDWDEMLFTQLRRNVTVGGNQHPRSRARGERQHISALLMANPRVQDNEGWRPQYRGEWEFASPSSWGSYSGWDVEDRDGRWGWSSHWD</sequence>
<dbReference type="Pfam" id="PF07714">
    <property type="entry name" value="PK_Tyr_Ser-Thr"/>
    <property type="match status" value="1"/>
</dbReference>
<dbReference type="InterPro" id="IPR000719">
    <property type="entry name" value="Prot_kinase_dom"/>
</dbReference>
<evidence type="ECO:0000313" key="4">
    <source>
        <dbReference type="Proteomes" id="UP001383192"/>
    </source>
</evidence>
<proteinExistence type="predicted"/>
<dbReference type="InterPro" id="IPR008271">
    <property type="entry name" value="Ser/Thr_kinase_AS"/>
</dbReference>
<feature type="region of interest" description="Disordered" evidence="1">
    <location>
        <begin position="78"/>
        <end position="101"/>
    </location>
</feature>
<dbReference type="SUPFAM" id="SSF56112">
    <property type="entry name" value="Protein kinase-like (PK-like)"/>
    <property type="match status" value="1"/>
</dbReference>
<feature type="domain" description="Protein kinase" evidence="2">
    <location>
        <begin position="1"/>
        <end position="192"/>
    </location>
</feature>
<organism evidence="3 4">
    <name type="scientific">Paramarasmius palmivorus</name>
    <dbReference type="NCBI Taxonomy" id="297713"/>
    <lineage>
        <taxon>Eukaryota</taxon>
        <taxon>Fungi</taxon>
        <taxon>Dikarya</taxon>
        <taxon>Basidiomycota</taxon>
        <taxon>Agaricomycotina</taxon>
        <taxon>Agaricomycetes</taxon>
        <taxon>Agaricomycetidae</taxon>
        <taxon>Agaricales</taxon>
        <taxon>Marasmiineae</taxon>
        <taxon>Marasmiaceae</taxon>
        <taxon>Paramarasmius</taxon>
    </lineage>
</organism>
<dbReference type="PROSITE" id="PS50011">
    <property type="entry name" value="PROTEIN_KINASE_DOM"/>
    <property type="match status" value="1"/>
</dbReference>
<name>A0AAW0CHS9_9AGAR</name>
<dbReference type="GO" id="GO:0004674">
    <property type="term" value="F:protein serine/threonine kinase activity"/>
    <property type="evidence" value="ECO:0007669"/>
    <property type="project" value="TreeGrafter"/>
</dbReference>
<dbReference type="Proteomes" id="UP001383192">
    <property type="component" value="Unassembled WGS sequence"/>
</dbReference>
<dbReference type="Gene3D" id="1.10.510.10">
    <property type="entry name" value="Transferase(Phosphotransferase) domain 1"/>
    <property type="match status" value="1"/>
</dbReference>
<keyword evidence="4" id="KW-1185">Reference proteome</keyword>
<evidence type="ECO:0000313" key="3">
    <source>
        <dbReference type="EMBL" id="KAK7037704.1"/>
    </source>
</evidence>
<dbReference type="EMBL" id="JAYKXP010000045">
    <property type="protein sequence ID" value="KAK7037704.1"/>
    <property type="molecule type" value="Genomic_DNA"/>
</dbReference>
<dbReference type="InterPro" id="IPR011009">
    <property type="entry name" value="Kinase-like_dom_sf"/>
</dbReference>
<reference evidence="3 4" key="1">
    <citation type="submission" date="2024-01" db="EMBL/GenBank/DDBJ databases">
        <title>A draft genome for a cacao thread blight-causing isolate of Paramarasmius palmivorus.</title>
        <authorList>
            <person name="Baruah I.K."/>
            <person name="Bukari Y."/>
            <person name="Amoako-Attah I."/>
            <person name="Meinhardt L.W."/>
            <person name="Bailey B.A."/>
            <person name="Cohen S.P."/>
        </authorList>
    </citation>
    <scope>NUCLEOTIDE SEQUENCE [LARGE SCALE GENOMIC DNA]</scope>
    <source>
        <strain evidence="3 4">GH-12</strain>
    </source>
</reference>
<protein>
    <recommendedName>
        <fullName evidence="2">Protein kinase domain-containing protein</fullName>
    </recommendedName>
</protein>
<dbReference type="AlphaFoldDB" id="A0AAW0CHS9"/>
<dbReference type="GO" id="GO:0005524">
    <property type="term" value="F:ATP binding"/>
    <property type="evidence" value="ECO:0007669"/>
    <property type="project" value="InterPro"/>
</dbReference>